<keyword evidence="6" id="KW-1185">Reference proteome</keyword>
<gene>
    <name evidence="5" type="ORF">FOT42_014145</name>
</gene>
<evidence type="ECO:0000256" key="2">
    <source>
        <dbReference type="PIRSR" id="PIRSR601952-1"/>
    </source>
</evidence>
<evidence type="ECO:0000313" key="6">
    <source>
        <dbReference type="Proteomes" id="UP000319204"/>
    </source>
</evidence>
<feature type="binding site" evidence="3">
    <location>
        <position position="482"/>
    </location>
    <ligand>
        <name>Zn(2+)</name>
        <dbReference type="ChEBI" id="CHEBI:29105"/>
        <label>2</label>
    </ligand>
</feature>
<sequence>MILLGAFTYIAQVSAQRVHSHNDYEQAVPFWNAYSSGANSIEVDIFLKNGTLYATHEASEIKPDRTIENLYLQPIEKILSLGMGTQKSLQLLIDIKSEAEPTLKVLVSLLEKYPHITENEKISLVISGSRPPAEKYVDYPSFITFDYQSLETLDDAEAWSKVALISLNFKKTSSWNGLGRLTTEDLIKVKETIDKAHNLGKPFRFWATPDTKTAWRSLSNLGVDFINTDRPFACSEFMTSLNERTYRNKIFSEVYTPTYAPDQTDRPLKNIILLIGDGNGLSQISAATLANGGALTLTQLRSIGFLKTASTDDFTTDSAAAGTALATGSKTYNRAIGLDTLRQPLANMPEMLSKYGYVSGCITTDKLTGATPASFYAHQEDRSMTSEIASDLPKGQLSLFVGGGRKDFNDPKDLSGFTLLDHIETIGGSKYDKVGLFLADGDVPSIMDGREKILAEATKNSIGFLQAKNKPFFLMVEGAKIDKYAHQNNAPGLISEGIDFDRAISEAIKFADASGNTLVIITADHETSGFSIPQGNLSDHTIEGDFTTFDHTAAMVPIFTYGPHSHKFQGVYENNEVVRKIMEIIQSSH</sequence>
<dbReference type="Proteomes" id="UP000319204">
    <property type="component" value="Unassembled WGS sequence"/>
</dbReference>
<dbReference type="SMART" id="SM00098">
    <property type="entry name" value="alkPPc"/>
    <property type="match status" value="1"/>
</dbReference>
<evidence type="ECO:0000313" key="5">
    <source>
        <dbReference type="EMBL" id="KAB5486139.1"/>
    </source>
</evidence>
<dbReference type="CDD" id="cd08577">
    <property type="entry name" value="PI-PLCc_GDPD_SF_unchar3"/>
    <property type="match status" value="1"/>
</dbReference>
<accession>A0A5N5IM16</accession>
<feature type="binding site" evidence="3">
    <location>
        <position position="277"/>
    </location>
    <ligand>
        <name>Zn(2+)</name>
        <dbReference type="ChEBI" id="CHEBI:29105"/>
        <label>2</label>
    </ligand>
</feature>
<dbReference type="CDD" id="cd16012">
    <property type="entry name" value="ALP"/>
    <property type="match status" value="1"/>
</dbReference>
<comment type="caution">
    <text evidence="5">The sequence shown here is derived from an EMBL/GenBank/DDBJ whole genome shotgun (WGS) entry which is preliminary data.</text>
</comment>
<organism evidence="5 6">
    <name type="scientific">Flagellimonas hadalis</name>
    <dbReference type="NCBI Taxonomy" id="2597517"/>
    <lineage>
        <taxon>Bacteria</taxon>
        <taxon>Pseudomonadati</taxon>
        <taxon>Bacteroidota</taxon>
        <taxon>Flavobacteriia</taxon>
        <taxon>Flavobacteriales</taxon>
        <taxon>Flavobacteriaceae</taxon>
        <taxon>Flagellimonas</taxon>
    </lineage>
</organism>
<comment type="cofactor">
    <cofactor evidence="3">
        <name>Zn(2+)</name>
        <dbReference type="ChEBI" id="CHEBI:29105"/>
    </cofactor>
    <text evidence="3">Binds 2 Zn(2+) ions.</text>
</comment>
<dbReference type="GO" id="GO:0006629">
    <property type="term" value="P:lipid metabolic process"/>
    <property type="evidence" value="ECO:0007669"/>
    <property type="project" value="InterPro"/>
</dbReference>
<feature type="binding site" evidence="3">
    <location>
        <position position="486"/>
    </location>
    <ligand>
        <name>Zn(2+)</name>
        <dbReference type="ChEBI" id="CHEBI:29105"/>
        <label>2</label>
    </ligand>
</feature>
<feature type="binding site" evidence="3">
    <location>
        <position position="277"/>
    </location>
    <ligand>
        <name>Mg(2+)</name>
        <dbReference type="ChEBI" id="CHEBI:18420"/>
    </ligand>
</feature>
<dbReference type="GO" id="GO:0046872">
    <property type="term" value="F:metal ion binding"/>
    <property type="evidence" value="ECO:0007669"/>
    <property type="project" value="UniProtKB-KW"/>
</dbReference>
<feature type="binding site" evidence="3">
    <location>
        <position position="524"/>
    </location>
    <ligand>
        <name>Zn(2+)</name>
        <dbReference type="ChEBI" id="CHEBI:29105"/>
        <label>2</label>
    </ligand>
</feature>
<dbReference type="PANTHER" id="PTHR11596:SF5">
    <property type="entry name" value="ALKALINE PHOSPHATASE"/>
    <property type="match status" value="1"/>
</dbReference>
<dbReference type="Pfam" id="PF00245">
    <property type="entry name" value="Alk_phosphatase"/>
    <property type="match status" value="2"/>
</dbReference>
<dbReference type="SUPFAM" id="SSF53649">
    <property type="entry name" value="Alkaline phosphatase-like"/>
    <property type="match status" value="1"/>
</dbReference>
<keyword evidence="3" id="KW-0862">Zinc</keyword>
<feature type="binding site" evidence="3">
    <location>
        <position position="477"/>
    </location>
    <ligand>
        <name>Mg(2+)</name>
        <dbReference type="ChEBI" id="CHEBI:18420"/>
    </ligand>
</feature>
<dbReference type="GO" id="GO:0004035">
    <property type="term" value="F:alkaline phosphatase activity"/>
    <property type="evidence" value="ECO:0007669"/>
    <property type="project" value="TreeGrafter"/>
</dbReference>
<comment type="cofactor">
    <cofactor evidence="3">
        <name>Mg(2+)</name>
        <dbReference type="ChEBI" id="CHEBI:18420"/>
    </cofactor>
    <text evidence="3">Binds 1 Mg(2+) ion.</text>
</comment>
<evidence type="ECO:0000256" key="4">
    <source>
        <dbReference type="RuleBase" id="RU003946"/>
    </source>
</evidence>
<name>A0A5N5IM16_9FLAO</name>
<comment type="similarity">
    <text evidence="4">Belongs to the alkaline phosphatase family.</text>
</comment>
<dbReference type="Gene3D" id="3.20.20.190">
    <property type="entry name" value="Phosphatidylinositol (PI) phosphodiesterase"/>
    <property type="match status" value="1"/>
</dbReference>
<dbReference type="SUPFAM" id="SSF51695">
    <property type="entry name" value="PLC-like phosphodiesterases"/>
    <property type="match status" value="1"/>
</dbReference>
<dbReference type="GO" id="GO:0008081">
    <property type="term" value="F:phosphoric diester hydrolase activity"/>
    <property type="evidence" value="ECO:0007669"/>
    <property type="project" value="InterPro"/>
</dbReference>
<evidence type="ECO:0000256" key="3">
    <source>
        <dbReference type="PIRSR" id="PIRSR601952-2"/>
    </source>
</evidence>
<keyword evidence="1" id="KW-0597">Phosphoprotein</keyword>
<reference evidence="5" key="1">
    <citation type="submission" date="2019-10" db="EMBL/GenBank/DDBJ databases">
        <title>Muricauda hadale sp. nov., a piezophilic bacterium isolated from hadopelagic water of the Mariana Trench.</title>
        <authorList>
            <person name="Wei Y."/>
        </authorList>
    </citation>
    <scope>NUCLEOTIDE SEQUENCE [LARGE SCALE GENOMIC DNA]</scope>
    <source>
        <strain evidence="5">MT-229</strain>
    </source>
</reference>
<proteinExistence type="inferred from homology"/>
<dbReference type="Gene3D" id="3.40.720.10">
    <property type="entry name" value="Alkaline Phosphatase, subunit A"/>
    <property type="match status" value="1"/>
</dbReference>
<dbReference type="AlphaFoldDB" id="A0A5N5IM16"/>
<dbReference type="EMBL" id="VNIK02000010">
    <property type="protein sequence ID" value="KAB5486139.1"/>
    <property type="molecule type" value="Genomic_DNA"/>
</dbReference>
<feature type="active site" description="Phosphoserine intermediate" evidence="2">
    <location>
        <position position="318"/>
    </location>
</feature>
<feature type="binding site" evidence="3">
    <location>
        <position position="525"/>
    </location>
    <ligand>
        <name>Zn(2+)</name>
        <dbReference type="ChEBI" id="CHEBI:29105"/>
        <label>2</label>
    </ligand>
</feature>
<dbReference type="PANTHER" id="PTHR11596">
    <property type="entry name" value="ALKALINE PHOSPHATASE"/>
    <property type="match status" value="1"/>
</dbReference>
<dbReference type="InterPro" id="IPR001952">
    <property type="entry name" value="Alkaline_phosphatase"/>
</dbReference>
<feature type="binding site" evidence="3">
    <location>
        <position position="371"/>
    </location>
    <ligand>
        <name>Mg(2+)</name>
        <dbReference type="ChEBI" id="CHEBI:18420"/>
    </ligand>
</feature>
<protein>
    <submittedName>
        <fullName evidence="5">Alkaline phosphatase</fullName>
    </submittedName>
</protein>
<dbReference type="InterPro" id="IPR017946">
    <property type="entry name" value="PLC-like_Pdiesterase_TIM-brl"/>
</dbReference>
<dbReference type="InterPro" id="IPR039559">
    <property type="entry name" value="AIM6_PI-PLC-like_dom"/>
</dbReference>
<evidence type="ECO:0000256" key="1">
    <source>
        <dbReference type="ARBA" id="ARBA00022553"/>
    </source>
</evidence>
<dbReference type="InterPro" id="IPR017850">
    <property type="entry name" value="Alkaline_phosphatase_core_sf"/>
</dbReference>
<dbReference type="Pfam" id="PF13653">
    <property type="entry name" value="GDPD_2"/>
    <property type="match status" value="1"/>
</dbReference>
<dbReference type="OrthoDB" id="9794455at2"/>
<dbReference type="PRINTS" id="PR00113">
    <property type="entry name" value="ALKPHPHTASE"/>
</dbReference>
<keyword evidence="3" id="KW-0479">Metal-binding</keyword>
<keyword evidence="3" id="KW-0460">Magnesium</keyword>